<feature type="transmembrane region" description="Helical" evidence="7">
    <location>
        <begin position="12"/>
        <end position="35"/>
    </location>
</feature>
<feature type="transmembrane region" description="Helical" evidence="7">
    <location>
        <begin position="72"/>
        <end position="98"/>
    </location>
</feature>
<keyword evidence="3" id="KW-1003">Cell membrane</keyword>
<evidence type="ECO:0000256" key="7">
    <source>
        <dbReference type="RuleBase" id="RU363032"/>
    </source>
</evidence>
<dbReference type="Proteomes" id="UP000293142">
    <property type="component" value="Unassembled WGS sequence"/>
</dbReference>
<proteinExistence type="inferred from homology"/>
<keyword evidence="10" id="KW-1185">Reference proteome</keyword>
<keyword evidence="2 7" id="KW-0813">Transport</keyword>
<evidence type="ECO:0000313" key="10">
    <source>
        <dbReference type="Proteomes" id="UP000293142"/>
    </source>
</evidence>
<feature type="transmembrane region" description="Helical" evidence="7">
    <location>
        <begin position="181"/>
        <end position="206"/>
    </location>
</feature>
<evidence type="ECO:0000259" key="8">
    <source>
        <dbReference type="PROSITE" id="PS50928"/>
    </source>
</evidence>
<dbReference type="Pfam" id="PF00528">
    <property type="entry name" value="BPD_transp_1"/>
    <property type="match status" value="1"/>
</dbReference>
<gene>
    <name evidence="9" type="ORF">EYB31_33865</name>
</gene>
<dbReference type="InterPro" id="IPR035906">
    <property type="entry name" value="MetI-like_sf"/>
</dbReference>
<keyword evidence="5 7" id="KW-1133">Transmembrane helix</keyword>
<accession>A0A4Q9DIT1</accession>
<comment type="similarity">
    <text evidence="7">Belongs to the binding-protein-dependent transport system permease family.</text>
</comment>
<evidence type="ECO:0000256" key="1">
    <source>
        <dbReference type="ARBA" id="ARBA00004651"/>
    </source>
</evidence>
<dbReference type="PANTHER" id="PTHR43744">
    <property type="entry name" value="ABC TRANSPORTER PERMEASE PROTEIN MG189-RELATED-RELATED"/>
    <property type="match status" value="1"/>
</dbReference>
<dbReference type="RefSeq" id="WP_131018024.1">
    <property type="nucleotide sequence ID" value="NZ_SIRE01000033.1"/>
</dbReference>
<protein>
    <submittedName>
        <fullName evidence="9">Carbohydrate ABC transporter permease</fullName>
    </submittedName>
</protein>
<dbReference type="Gene3D" id="1.10.3720.10">
    <property type="entry name" value="MetI-like"/>
    <property type="match status" value="1"/>
</dbReference>
<feature type="domain" description="ABC transmembrane type-1" evidence="8">
    <location>
        <begin position="72"/>
        <end position="275"/>
    </location>
</feature>
<dbReference type="CDD" id="cd06261">
    <property type="entry name" value="TM_PBP2"/>
    <property type="match status" value="1"/>
</dbReference>
<dbReference type="PANTHER" id="PTHR43744:SF9">
    <property type="entry name" value="POLYGALACTURONAN_RHAMNOGALACTURONAN TRANSPORT SYSTEM PERMEASE PROTEIN YTCP"/>
    <property type="match status" value="1"/>
</dbReference>
<feature type="transmembrane region" description="Helical" evidence="7">
    <location>
        <begin position="139"/>
        <end position="160"/>
    </location>
</feature>
<evidence type="ECO:0000313" key="9">
    <source>
        <dbReference type="EMBL" id="TBL70304.1"/>
    </source>
</evidence>
<evidence type="ECO:0000256" key="4">
    <source>
        <dbReference type="ARBA" id="ARBA00022692"/>
    </source>
</evidence>
<dbReference type="EMBL" id="SIRE01000033">
    <property type="protein sequence ID" value="TBL70304.1"/>
    <property type="molecule type" value="Genomic_DNA"/>
</dbReference>
<organism evidence="9 10">
    <name type="scientific">Paenibacillus thalictri</name>
    <dbReference type="NCBI Taxonomy" id="2527873"/>
    <lineage>
        <taxon>Bacteria</taxon>
        <taxon>Bacillati</taxon>
        <taxon>Bacillota</taxon>
        <taxon>Bacilli</taxon>
        <taxon>Bacillales</taxon>
        <taxon>Paenibacillaceae</taxon>
        <taxon>Paenibacillus</taxon>
    </lineage>
</organism>
<evidence type="ECO:0000256" key="3">
    <source>
        <dbReference type="ARBA" id="ARBA00022475"/>
    </source>
</evidence>
<sequence>MKSKIKWFDVANYTFLTLFSLFCFLPILLVLIVSITDEGSIAKHGYSLFPEKFSLEAYRLAFDGNGQLLNSYFISILVTVVGTVLAVIITGMAAFTLANRQVKYRNQLSLFFFITMVFNTGLVPWYLVSHSLGLTNNLFALIIPSLIFNPFNLFLVRNFMNGIPEALMESAKIDGAGEFLIAFRIYFPLSVPVLATVALFYGLAYWNNWFNAIMLVDKENLYPLQYLLFKLNSELNMLNQMTGMYGGTTKPPTESFKMAIAIITIGPIVFLYPFLQRFFIKGLIVGSVKG</sequence>
<dbReference type="PROSITE" id="PS50928">
    <property type="entry name" value="ABC_TM1"/>
    <property type="match status" value="1"/>
</dbReference>
<dbReference type="GO" id="GO:0005886">
    <property type="term" value="C:plasma membrane"/>
    <property type="evidence" value="ECO:0007669"/>
    <property type="project" value="UniProtKB-SubCell"/>
</dbReference>
<dbReference type="SUPFAM" id="SSF161098">
    <property type="entry name" value="MetI-like"/>
    <property type="match status" value="1"/>
</dbReference>
<comment type="caution">
    <text evidence="9">The sequence shown here is derived from an EMBL/GenBank/DDBJ whole genome shotgun (WGS) entry which is preliminary data.</text>
</comment>
<feature type="transmembrane region" description="Helical" evidence="7">
    <location>
        <begin position="110"/>
        <end position="127"/>
    </location>
</feature>
<comment type="subcellular location">
    <subcellularLocation>
        <location evidence="1 7">Cell membrane</location>
        <topology evidence="1 7">Multi-pass membrane protein</topology>
    </subcellularLocation>
</comment>
<evidence type="ECO:0000256" key="2">
    <source>
        <dbReference type="ARBA" id="ARBA00022448"/>
    </source>
</evidence>
<evidence type="ECO:0000256" key="6">
    <source>
        <dbReference type="ARBA" id="ARBA00023136"/>
    </source>
</evidence>
<keyword evidence="4 7" id="KW-0812">Transmembrane</keyword>
<keyword evidence="6 7" id="KW-0472">Membrane</keyword>
<dbReference type="AlphaFoldDB" id="A0A4Q9DIT1"/>
<dbReference type="GO" id="GO:0055085">
    <property type="term" value="P:transmembrane transport"/>
    <property type="evidence" value="ECO:0007669"/>
    <property type="project" value="InterPro"/>
</dbReference>
<dbReference type="InterPro" id="IPR000515">
    <property type="entry name" value="MetI-like"/>
</dbReference>
<feature type="transmembrane region" description="Helical" evidence="7">
    <location>
        <begin position="256"/>
        <end position="275"/>
    </location>
</feature>
<reference evidence="9 10" key="1">
    <citation type="submission" date="2019-02" db="EMBL/GenBank/DDBJ databases">
        <title>Paenibacillus sp. nov., isolated from surface-sterilized tissue of Thalictrum simplex L.</title>
        <authorList>
            <person name="Tuo L."/>
        </authorList>
    </citation>
    <scope>NUCLEOTIDE SEQUENCE [LARGE SCALE GENOMIC DNA]</scope>
    <source>
        <strain evidence="9 10">N2SHLJ1</strain>
    </source>
</reference>
<name>A0A4Q9DIT1_9BACL</name>
<dbReference type="OrthoDB" id="157184at2"/>
<evidence type="ECO:0000256" key="5">
    <source>
        <dbReference type="ARBA" id="ARBA00022989"/>
    </source>
</evidence>